<dbReference type="RefSeq" id="WP_170194047.1">
    <property type="nucleotide sequence ID" value="NZ_JABBNB010000008.1"/>
</dbReference>
<sequence length="174" mass="18671">MNFTAAERKTLAIIGVLILLFGAIVGGAAAVAAHATDSDDDHLPYVQVAVGDKLTRVYPLQWCDPLMRECQREPRSVGYAPVSVGQTALISVSKEIAQAPWALLAQYYTPRGAELAEHVYLSNSQYTVALASTRERTLVNIEIHAASAVETPQGIPSRGVLAADTTPKKEAAER</sequence>
<dbReference type="Proteomes" id="UP000550729">
    <property type="component" value="Unassembled WGS sequence"/>
</dbReference>
<evidence type="ECO:0000313" key="1">
    <source>
        <dbReference type="EMBL" id="NMO01544.1"/>
    </source>
</evidence>
<comment type="caution">
    <text evidence="1">The sequence shown here is derived from an EMBL/GenBank/DDBJ whole genome shotgun (WGS) entry which is preliminary data.</text>
</comment>
<dbReference type="InterPro" id="IPR024495">
    <property type="entry name" value="DUF2771"/>
</dbReference>
<gene>
    <name evidence="1" type="ORF">HH308_10000</name>
</gene>
<dbReference type="EMBL" id="JABBNB010000008">
    <property type="protein sequence ID" value="NMO01544.1"/>
    <property type="molecule type" value="Genomic_DNA"/>
</dbReference>
<dbReference type="Pfam" id="PF10969">
    <property type="entry name" value="DUF2771"/>
    <property type="match status" value="1"/>
</dbReference>
<name>A0A848KRF4_9ACTN</name>
<organism evidence="1 2">
    <name type="scientific">Gordonia asplenii</name>
    <dbReference type="NCBI Taxonomy" id="2725283"/>
    <lineage>
        <taxon>Bacteria</taxon>
        <taxon>Bacillati</taxon>
        <taxon>Actinomycetota</taxon>
        <taxon>Actinomycetes</taxon>
        <taxon>Mycobacteriales</taxon>
        <taxon>Gordoniaceae</taxon>
        <taxon>Gordonia</taxon>
    </lineage>
</organism>
<evidence type="ECO:0000313" key="2">
    <source>
        <dbReference type="Proteomes" id="UP000550729"/>
    </source>
</evidence>
<keyword evidence="2" id="KW-1185">Reference proteome</keyword>
<reference evidence="1 2" key="1">
    <citation type="submission" date="2020-04" db="EMBL/GenBank/DDBJ databases">
        <title>Gordonia sp. nov. TBRC 11910.</title>
        <authorList>
            <person name="Suriyachadkun C."/>
        </authorList>
    </citation>
    <scope>NUCLEOTIDE SEQUENCE [LARGE SCALE GENOMIC DNA]</scope>
    <source>
        <strain evidence="1 2">TBRC 11910</strain>
    </source>
</reference>
<accession>A0A848KRF4</accession>
<protein>
    <submittedName>
        <fullName evidence="1">DUF2771 family protein</fullName>
    </submittedName>
</protein>
<proteinExistence type="predicted"/>
<dbReference type="AlphaFoldDB" id="A0A848KRF4"/>